<accession>A0ABY6Q992</accession>
<evidence type="ECO:0000256" key="9">
    <source>
        <dbReference type="ARBA" id="ARBA00045724"/>
    </source>
</evidence>
<protein>
    <recommendedName>
        <fullName evidence="8">L-ornithine N(alpha)-acyltransferase</fullName>
        <ecNumber evidence="7">2.3.2.30</ecNumber>
    </recommendedName>
</protein>
<evidence type="ECO:0000259" key="11">
    <source>
        <dbReference type="SMART" id="SM00563"/>
    </source>
</evidence>
<dbReference type="EC" id="2.3.2.30" evidence="7"/>
<organism evidence="12 13">
    <name type="scientific">Candidatus Paraluminiphilus aquimaris</name>
    <dbReference type="NCBI Taxonomy" id="2518994"/>
    <lineage>
        <taxon>Bacteria</taxon>
        <taxon>Pseudomonadati</taxon>
        <taxon>Pseudomonadota</taxon>
        <taxon>Gammaproteobacteria</taxon>
        <taxon>Cellvibrionales</taxon>
        <taxon>Halieaceae</taxon>
        <taxon>Candidatus Paraluminiphilus</taxon>
    </lineage>
</organism>
<evidence type="ECO:0000256" key="7">
    <source>
        <dbReference type="ARBA" id="ARBA00039058"/>
    </source>
</evidence>
<dbReference type="InterPro" id="IPR052351">
    <property type="entry name" value="Ornithine_N-alpha-AT"/>
</dbReference>
<evidence type="ECO:0000256" key="6">
    <source>
        <dbReference type="ARBA" id="ARBA00038095"/>
    </source>
</evidence>
<keyword evidence="5 12" id="KW-0012">Acyltransferase</keyword>
<evidence type="ECO:0000256" key="5">
    <source>
        <dbReference type="ARBA" id="ARBA00023315"/>
    </source>
</evidence>
<dbReference type="GO" id="GO:0016746">
    <property type="term" value="F:acyltransferase activity"/>
    <property type="evidence" value="ECO:0007669"/>
    <property type="project" value="UniProtKB-KW"/>
</dbReference>
<comment type="function">
    <text evidence="9">Catalyzes the first step in the biosynthesis of ornithine lipids, which are phosphorus-free membrane lipids. Catalyzes the 3-hydroxyacyl-acyl carrier protein-dependent acylation of ornithine to form lyso-ornithine lipid (LOL).</text>
</comment>
<feature type="domain" description="Phospholipid/glycerol acyltransferase" evidence="11">
    <location>
        <begin position="82"/>
        <end position="199"/>
    </location>
</feature>
<evidence type="ECO:0000256" key="10">
    <source>
        <dbReference type="ARBA" id="ARBA00047785"/>
    </source>
</evidence>
<evidence type="ECO:0000313" key="12">
    <source>
        <dbReference type="EMBL" id="UZP75125.1"/>
    </source>
</evidence>
<dbReference type="SMART" id="SM00563">
    <property type="entry name" value="PlsC"/>
    <property type="match status" value="1"/>
</dbReference>
<reference evidence="12 13" key="1">
    <citation type="submission" date="2019-02" db="EMBL/GenBank/DDBJ databases">
        <title>Halieaceae_genomes.</title>
        <authorList>
            <person name="Li S.-H."/>
        </authorList>
    </citation>
    <scope>NUCLEOTIDE SEQUENCE [LARGE SCALE GENOMIC DNA]</scope>
    <source>
        <strain evidence="12 13">JH123</strain>
    </source>
</reference>
<dbReference type="RefSeq" id="WP_279241597.1">
    <property type="nucleotide sequence ID" value="NZ_CP036501.1"/>
</dbReference>
<evidence type="ECO:0000256" key="2">
    <source>
        <dbReference type="ARBA" id="ARBA00022516"/>
    </source>
</evidence>
<evidence type="ECO:0000256" key="8">
    <source>
        <dbReference type="ARBA" id="ARBA00039866"/>
    </source>
</evidence>
<dbReference type="SUPFAM" id="SSF55729">
    <property type="entry name" value="Acyl-CoA N-acyltransferases (Nat)"/>
    <property type="match status" value="1"/>
</dbReference>
<dbReference type="Pfam" id="PF13444">
    <property type="entry name" value="Acetyltransf_5"/>
    <property type="match status" value="1"/>
</dbReference>
<evidence type="ECO:0000313" key="13">
    <source>
        <dbReference type="Proteomes" id="UP001317963"/>
    </source>
</evidence>
<dbReference type="InterPro" id="IPR002123">
    <property type="entry name" value="Plipid/glycerol_acylTrfase"/>
</dbReference>
<keyword evidence="3" id="KW-0808">Transferase</keyword>
<comment type="similarity">
    <text evidence="6">Belongs to the acetyltransferase family. OlsB subfamily.</text>
</comment>
<comment type="catalytic activity">
    <reaction evidence="10">
        <text>a (3R)-hydroxyacyl-[ACP] + L-ornithine = a lyso-ornithine lipid + holo-[ACP] + H(+)</text>
        <dbReference type="Rhea" id="RHEA:20633"/>
        <dbReference type="Rhea" id="RHEA-COMP:9685"/>
        <dbReference type="Rhea" id="RHEA-COMP:9945"/>
        <dbReference type="ChEBI" id="CHEBI:15378"/>
        <dbReference type="ChEBI" id="CHEBI:46911"/>
        <dbReference type="ChEBI" id="CHEBI:64479"/>
        <dbReference type="ChEBI" id="CHEBI:78827"/>
        <dbReference type="ChEBI" id="CHEBI:138482"/>
        <dbReference type="EC" id="2.3.2.30"/>
    </reaction>
    <physiologicalReaction direction="left-to-right" evidence="10">
        <dbReference type="Rhea" id="RHEA:20634"/>
    </physiologicalReaction>
</comment>
<dbReference type="PANTHER" id="PTHR37323:SF1">
    <property type="entry name" value="L-ORNITHINE N(ALPHA)-ACYLTRANSFERASE"/>
    <property type="match status" value="1"/>
</dbReference>
<gene>
    <name evidence="12" type="ORF">E0F26_10410</name>
</gene>
<comment type="pathway">
    <text evidence="1">Lipid metabolism.</text>
</comment>
<dbReference type="EMBL" id="CP036501">
    <property type="protein sequence ID" value="UZP75125.1"/>
    <property type="molecule type" value="Genomic_DNA"/>
</dbReference>
<dbReference type="Pfam" id="PF19576">
    <property type="entry name" value="Acyltransf_2"/>
    <property type="match status" value="1"/>
</dbReference>
<dbReference type="InterPro" id="IPR016181">
    <property type="entry name" value="Acyl_CoA_acyltransferase"/>
</dbReference>
<evidence type="ECO:0000256" key="4">
    <source>
        <dbReference type="ARBA" id="ARBA00023098"/>
    </source>
</evidence>
<dbReference type="PANTHER" id="PTHR37323">
    <property type="entry name" value="GCN5-RELATED N-ACETYLTRANSFERASE"/>
    <property type="match status" value="1"/>
</dbReference>
<keyword evidence="4" id="KW-0443">Lipid metabolism</keyword>
<evidence type="ECO:0000256" key="1">
    <source>
        <dbReference type="ARBA" id="ARBA00005189"/>
    </source>
</evidence>
<dbReference type="Proteomes" id="UP001317963">
    <property type="component" value="Chromosome"/>
</dbReference>
<keyword evidence="13" id="KW-1185">Reference proteome</keyword>
<sequence length="579" mass="65841">MLNFQNLVQQYFPEFASRHSRLARIAGNALNFLFFQRRFEQFDREFPGSEGFDFVESALTFFNFQLRTRESERARIPTTGKVVIVANHPIGSLDGLALLRLIRQIRPDVKVVANNMLMQITRLHPVLLPVDNMGGKTGRKHLLAIKEHLNDESALLIFPAGEVSRFGAKGVRDPAWQSGFIKLASATRAPILPIFVGGRNSVFFYSLSFLAKPLSTAWLIREMFKQSHNTIDARIGSAIPYEVYSANKFSATTLADMFKQHVYRLARNRKPIFDSVETVAPPESPVLIKREVSLCERLGTTPDGKRILLTTAQQSPCIMREIGRLREMTFRLVGEGSGAPRDIDSFDDTYDQLFLWDEGELEIVGAYRLGDARLLTERGGVSALYTNTLFEFSSSMQCYFAQGLELGRSFVQPKYQTRNALDYLWYGIGAYVSKRTHIRYLFGATSISRFYSPEAIARLAYFYSENYNSLPVEVHPRTPFIISDEVKAKLDTEFFGIDRDEDFKALKHYLASEGLKVPTLYKHYSQTTEETGVTFCAFNRDPDFGDCVDGFVIADLTLLKPKKKARYLGHDWCYEGEQS</sequence>
<dbReference type="CDD" id="cd07986">
    <property type="entry name" value="LPLAT_ACT14924-like"/>
    <property type="match status" value="1"/>
</dbReference>
<dbReference type="InterPro" id="IPR045746">
    <property type="entry name" value="ACT14924-like_Acyltransf_dom"/>
</dbReference>
<proteinExistence type="inferred from homology"/>
<keyword evidence="2" id="KW-0444">Lipid biosynthesis</keyword>
<name>A0ABY6Q992_9GAMM</name>
<evidence type="ECO:0000256" key="3">
    <source>
        <dbReference type="ARBA" id="ARBA00022679"/>
    </source>
</evidence>
<dbReference type="SUPFAM" id="SSF69593">
    <property type="entry name" value="Glycerol-3-phosphate (1)-acyltransferase"/>
    <property type="match status" value="1"/>
</dbReference>